<feature type="chain" id="PRO_5041939887" description="L-ascorbate oxidase" evidence="5">
    <location>
        <begin position="25"/>
        <end position="580"/>
    </location>
</feature>
<proteinExistence type="inferred from homology"/>
<comment type="similarity">
    <text evidence="1">Belongs to the multicopper oxidase family.</text>
</comment>
<evidence type="ECO:0000256" key="5">
    <source>
        <dbReference type="SAM" id="SignalP"/>
    </source>
</evidence>
<evidence type="ECO:0000259" key="6">
    <source>
        <dbReference type="Pfam" id="PF00394"/>
    </source>
</evidence>
<evidence type="ECO:0000313" key="9">
    <source>
        <dbReference type="EMBL" id="KAJ8653681.1"/>
    </source>
</evidence>
<dbReference type="InterPro" id="IPR008972">
    <property type="entry name" value="Cupredoxin"/>
</dbReference>
<reference evidence="9 10" key="1">
    <citation type="submission" date="2023-03" db="EMBL/GenBank/DDBJ databases">
        <title>Genome sequence of Lichtheimia ornata CBS 291.66.</title>
        <authorList>
            <person name="Mohabir J.T."/>
            <person name="Shea T.P."/>
            <person name="Kurbessoian T."/>
            <person name="Berby B."/>
            <person name="Fontaine J."/>
            <person name="Livny J."/>
            <person name="Gnirke A."/>
            <person name="Stajich J.E."/>
            <person name="Cuomo C.A."/>
        </authorList>
    </citation>
    <scope>NUCLEOTIDE SEQUENCE [LARGE SCALE GENOMIC DNA]</scope>
    <source>
        <strain evidence="9">CBS 291.66</strain>
    </source>
</reference>
<dbReference type="Gene3D" id="2.60.40.420">
    <property type="entry name" value="Cupredoxins - blue copper proteins"/>
    <property type="match status" value="3"/>
</dbReference>
<gene>
    <name evidence="9" type="ORF">O0I10_010603</name>
</gene>
<dbReference type="EMBL" id="JARTCD010000073">
    <property type="protein sequence ID" value="KAJ8653681.1"/>
    <property type="molecule type" value="Genomic_DNA"/>
</dbReference>
<keyword evidence="2" id="KW-0479">Metal-binding</keyword>
<dbReference type="AlphaFoldDB" id="A0AAD7UX13"/>
<evidence type="ECO:0000256" key="1">
    <source>
        <dbReference type="ARBA" id="ARBA00010609"/>
    </source>
</evidence>
<dbReference type="GO" id="GO:0005507">
    <property type="term" value="F:copper ion binding"/>
    <property type="evidence" value="ECO:0007669"/>
    <property type="project" value="InterPro"/>
</dbReference>
<dbReference type="Pfam" id="PF00394">
    <property type="entry name" value="Cu-oxidase"/>
    <property type="match status" value="1"/>
</dbReference>
<accession>A0AAD7UX13</accession>
<dbReference type="GO" id="GO:0016491">
    <property type="term" value="F:oxidoreductase activity"/>
    <property type="evidence" value="ECO:0007669"/>
    <property type="project" value="UniProtKB-KW"/>
</dbReference>
<protein>
    <recommendedName>
        <fullName evidence="11">L-ascorbate oxidase</fullName>
    </recommendedName>
</protein>
<dbReference type="InterPro" id="IPR001117">
    <property type="entry name" value="Cu-oxidase_2nd"/>
</dbReference>
<evidence type="ECO:0000256" key="2">
    <source>
        <dbReference type="ARBA" id="ARBA00022723"/>
    </source>
</evidence>
<dbReference type="PROSITE" id="PS00079">
    <property type="entry name" value="MULTICOPPER_OXIDASE1"/>
    <property type="match status" value="1"/>
</dbReference>
<keyword evidence="5" id="KW-0732">Signal</keyword>
<sequence>MQLVTLLISLICLLSCHQHHTAWAHRGGGRTRTYELNITSEKINPDCHNESYPHLLVNGQFPAPPIRVTKNDHVHIVIRNHIDTNQSTTIHYHGILQIGTCEADGVPGITQEPIKPGEEYHQRFQVINQAGTYHYHAHVGLHDDTIIGPFIVYESDEAWPDDECDNNNKKKLKDGPYEYDDERVLLLSEYWHMTDEQRMAYTLGTSYRGIALADSYLFNGRTVYDPSKNDSKCPGYSVINVEPNSVYRLRFIGGVTAAVLSLNIHQHNFTVIEVDGNLVKPYDVSYLEVAPGQRMSVLMRTLDAKDGESFFINSAPRHVAASSGNGRAILRYKRACQKHQSAIATPADTAMTATDTTLLHLPAAKSQWIFPYLEPLNGEGVDTSGPPDRTVVIRPSEKVMPDNTTRWFLNDRLYEESTHMPILHRIMEQSHHERLNILNSSLSAVDGYDSNLGAYVTAYNEIVDLVIETTTIANGVCIGHPWHTHGMVHHTLASGPGEYNHERDKDKRTYQTPAFGRDVTFVYPEQPGPPPMTPGDQLCGWSKIRIQTTNPGAWAVHCHITMHMLQGMMMALVTAPDRIH</sequence>
<feature type="domain" description="Plastocyanin-like" evidence="6">
    <location>
        <begin position="182"/>
        <end position="334"/>
    </location>
</feature>
<evidence type="ECO:0000256" key="3">
    <source>
        <dbReference type="ARBA" id="ARBA00023002"/>
    </source>
</evidence>
<feature type="signal peptide" evidence="5">
    <location>
        <begin position="1"/>
        <end position="24"/>
    </location>
</feature>
<dbReference type="CDD" id="cd04205">
    <property type="entry name" value="CuRO_2_LCC_like"/>
    <property type="match status" value="1"/>
</dbReference>
<dbReference type="PROSITE" id="PS00080">
    <property type="entry name" value="MULTICOPPER_OXIDASE2"/>
    <property type="match status" value="1"/>
</dbReference>
<feature type="domain" description="Plastocyanin-like" evidence="8">
    <location>
        <begin position="38"/>
        <end position="155"/>
    </location>
</feature>
<organism evidence="9 10">
    <name type="scientific">Lichtheimia ornata</name>
    <dbReference type="NCBI Taxonomy" id="688661"/>
    <lineage>
        <taxon>Eukaryota</taxon>
        <taxon>Fungi</taxon>
        <taxon>Fungi incertae sedis</taxon>
        <taxon>Mucoromycota</taxon>
        <taxon>Mucoromycotina</taxon>
        <taxon>Mucoromycetes</taxon>
        <taxon>Mucorales</taxon>
        <taxon>Lichtheimiaceae</taxon>
        <taxon>Lichtheimia</taxon>
    </lineage>
</organism>
<dbReference type="Proteomes" id="UP001234581">
    <property type="component" value="Unassembled WGS sequence"/>
</dbReference>
<comment type="caution">
    <text evidence="9">The sequence shown here is derived from an EMBL/GenBank/DDBJ whole genome shotgun (WGS) entry which is preliminary data.</text>
</comment>
<keyword evidence="3" id="KW-0560">Oxidoreductase</keyword>
<dbReference type="CDD" id="cd04206">
    <property type="entry name" value="CuRO_1_LCC_like"/>
    <property type="match status" value="1"/>
</dbReference>
<dbReference type="InterPro" id="IPR002355">
    <property type="entry name" value="Cu_oxidase_Cu_BS"/>
</dbReference>
<evidence type="ECO:0000256" key="4">
    <source>
        <dbReference type="ARBA" id="ARBA00023008"/>
    </source>
</evidence>
<evidence type="ECO:0000313" key="10">
    <source>
        <dbReference type="Proteomes" id="UP001234581"/>
    </source>
</evidence>
<evidence type="ECO:0000259" key="8">
    <source>
        <dbReference type="Pfam" id="PF07732"/>
    </source>
</evidence>
<evidence type="ECO:0008006" key="11">
    <source>
        <dbReference type="Google" id="ProtNLM"/>
    </source>
</evidence>
<dbReference type="InterPro" id="IPR011707">
    <property type="entry name" value="Cu-oxidase-like_N"/>
</dbReference>
<dbReference type="PANTHER" id="PTHR11709">
    <property type="entry name" value="MULTI-COPPER OXIDASE"/>
    <property type="match status" value="1"/>
</dbReference>
<dbReference type="GeneID" id="83218006"/>
<dbReference type="PANTHER" id="PTHR11709:SF394">
    <property type="entry name" value="FI03373P-RELATED"/>
    <property type="match status" value="1"/>
</dbReference>
<dbReference type="SUPFAM" id="SSF49503">
    <property type="entry name" value="Cupredoxins"/>
    <property type="match status" value="3"/>
</dbReference>
<evidence type="ECO:0000259" key="7">
    <source>
        <dbReference type="Pfam" id="PF07731"/>
    </source>
</evidence>
<feature type="domain" description="Plastocyanin-like" evidence="7">
    <location>
        <begin position="447"/>
        <end position="577"/>
    </location>
</feature>
<dbReference type="RefSeq" id="XP_058338595.1">
    <property type="nucleotide sequence ID" value="XM_058490582.1"/>
</dbReference>
<keyword evidence="4" id="KW-0186">Copper</keyword>
<dbReference type="InterPro" id="IPR011706">
    <property type="entry name" value="Cu-oxidase_C"/>
</dbReference>
<dbReference type="InterPro" id="IPR033138">
    <property type="entry name" value="Cu_oxidase_CS"/>
</dbReference>
<dbReference type="Pfam" id="PF07732">
    <property type="entry name" value="Cu-oxidase_3"/>
    <property type="match status" value="1"/>
</dbReference>
<keyword evidence="10" id="KW-1185">Reference proteome</keyword>
<dbReference type="InterPro" id="IPR045087">
    <property type="entry name" value="Cu-oxidase_fam"/>
</dbReference>
<name>A0AAD7UX13_9FUNG</name>
<dbReference type="Pfam" id="PF07731">
    <property type="entry name" value="Cu-oxidase_2"/>
    <property type="match status" value="1"/>
</dbReference>